<gene>
    <name evidence="1" type="ORF">QAD02_013647</name>
</gene>
<proteinExistence type="predicted"/>
<sequence>MGCSLMDFPAFSFEKFLGKLQNLVESGNKLLTQFCNKITDYLQSDKPEEKPTFEILREKKVKSNEPSVYTRIRLRNCELSLNNASNVVMLDTGEIMRIKSMTNHTKTKNLEDITIEGSRIQIIGPAVKFPCNSSILDMYGVDEKDGDDDQVVSQMSLVKCKMILLKIFETDLDEERDMYTMPLLHMN</sequence>
<reference evidence="1" key="1">
    <citation type="submission" date="2023-04" db="EMBL/GenBank/DDBJ databases">
        <title>A chromosome-level genome assembly of the parasitoid wasp Eretmocerus hayati.</title>
        <authorList>
            <person name="Zhong Y."/>
            <person name="Liu S."/>
            <person name="Liu Y."/>
        </authorList>
    </citation>
    <scope>NUCLEOTIDE SEQUENCE</scope>
    <source>
        <strain evidence="1">ZJU_SS_LIU_2023</strain>
    </source>
</reference>
<comment type="caution">
    <text evidence="1">The sequence shown here is derived from an EMBL/GenBank/DDBJ whole genome shotgun (WGS) entry which is preliminary data.</text>
</comment>
<dbReference type="Proteomes" id="UP001239111">
    <property type="component" value="Chromosome 2"/>
</dbReference>
<accession>A0ACC2P2S4</accession>
<name>A0ACC2P2S4_9HYME</name>
<evidence type="ECO:0000313" key="1">
    <source>
        <dbReference type="EMBL" id="KAJ8677860.1"/>
    </source>
</evidence>
<evidence type="ECO:0000313" key="2">
    <source>
        <dbReference type="Proteomes" id="UP001239111"/>
    </source>
</evidence>
<dbReference type="EMBL" id="CM056742">
    <property type="protein sequence ID" value="KAJ8677860.1"/>
    <property type="molecule type" value="Genomic_DNA"/>
</dbReference>
<organism evidence="1 2">
    <name type="scientific">Eretmocerus hayati</name>
    <dbReference type="NCBI Taxonomy" id="131215"/>
    <lineage>
        <taxon>Eukaryota</taxon>
        <taxon>Metazoa</taxon>
        <taxon>Ecdysozoa</taxon>
        <taxon>Arthropoda</taxon>
        <taxon>Hexapoda</taxon>
        <taxon>Insecta</taxon>
        <taxon>Pterygota</taxon>
        <taxon>Neoptera</taxon>
        <taxon>Endopterygota</taxon>
        <taxon>Hymenoptera</taxon>
        <taxon>Apocrita</taxon>
        <taxon>Proctotrupomorpha</taxon>
        <taxon>Chalcidoidea</taxon>
        <taxon>Aphelinidae</taxon>
        <taxon>Aphelininae</taxon>
        <taxon>Eretmocerus</taxon>
    </lineage>
</organism>
<keyword evidence="2" id="KW-1185">Reference proteome</keyword>
<protein>
    <submittedName>
        <fullName evidence="1">Uncharacterized protein</fullName>
    </submittedName>
</protein>